<keyword evidence="2" id="KW-0479">Metal-binding</keyword>
<organism evidence="11 12">
    <name type="scientific">Dendroctonus ponderosae</name>
    <name type="common">Mountain pine beetle</name>
    <dbReference type="NCBI Taxonomy" id="77166"/>
    <lineage>
        <taxon>Eukaryota</taxon>
        <taxon>Metazoa</taxon>
        <taxon>Ecdysozoa</taxon>
        <taxon>Arthropoda</taxon>
        <taxon>Hexapoda</taxon>
        <taxon>Insecta</taxon>
        <taxon>Pterygota</taxon>
        <taxon>Neoptera</taxon>
        <taxon>Endopterygota</taxon>
        <taxon>Coleoptera</taxon>
        <taxon>Polyphaga</taxon>
        <taxon>Cucujiformia</taxon>
        <taxon>Curculionidae</taxon>
        <taxon>Scolytinae</taxon>
        <taxon>Dendroctonus</taxon>
    </lineage>
</organism>
<proteinExistence type="predicted"/>
<keyword evidence="8" id="KW-0539">Nucleus</keyword>
<reference evidence="11" key="2">
    <citation type="submission" date="2024-08" db="UniProtKB">
        <authorList>
            <consortium name="EnsemblMetazoa"/>
        </authorList>
    </citation>
    <scope>IDENTIFICATION</scope>
</reference>
<evidence type="ECO:0000256" key="3">
    <source>
        <dbReference type="ARBA" id="ARBA00022771"/>
    </source>
</evidence>
<dbReference type="InterPro" id="IPR012337">
    <property type="entry name" value="RNaseH-like_sf"/>
</dbReference>
<name>A0AAR5PQK8_DENPD</name>
<dbReference type="InterPro" id="IPR003656">
    <property type="entry name" value="Znf_BED"/>
</dbReference>
<dbReference type="GO" id="GO:0003677">
    <property type="term" value="F:DNA binding"/>
    <property type="evidence" value="ECO:0007669"/>
    <property type="project" value="UniProtKB-KW"/>
</dbReference>
<keyword evidence="5" id="KW-0805">Transcription regulation</keyword>
<dbReference type="InterPro" id="IPR008906">
    <property type="entry name" value="HATC_C_dom"/>
</dbReference>
<dbReference type="EnsemblMetazoa" id="XM_019907523.1">
    <property type="protein sequence ID" value="XP_019763082.1"/>
    <property type="gene ID" value="LOC109539642"/>
</dbReference>
<dbReference type="SUPFAM" id="SSF57667">
    <property type="entry name" value="beta-beta-alpha zinc fingers"/>
    <property type="match status" value="1"/>
</dbReference>
<dbReference type="SUPFAM" id="SSF140996">
    <property type="entry name" value="Hermes dimerisation domain"/>
    <property type="match status" value="1"/>
</dbReference>
<evidence type="ECO:0000256" key="2">
    <source>
        <dbReference type="ARBA" id="ARBA00022723"/>
    </source>
</evidence>
<evidence type="ECO:0000256" key="8">
    <source>
        <dbReference type="ARBA" id="ARBA00023242"/>
    </source>
</evidence>
<evidence type="ECO:0000256" key="7">
    <source>
        <dbReference type="ARBA" id="ARBA00023163"/>
    </source>
</evidence>
<dbReference type="EnsemblMetazoa" id="XM_019907522.1">
    <property type="protein sequence ID" value="XP_019763081.1"/>
    <property type="gene ID" value="LOC109539642"/>
</dbReference>
<dbReference type="GO" id="GO:0008270">
    <property type="term" value="F:zinc ion binding"/>
    <property type="evidence" value="ECO:0007669"/>
    <property type="project" value="UniProtKB-KW"/>
</dbReference>
<dbReference type="Pfam" id="PF02892">
    <property type="entry name" value="zf-BED"/>
    <property type="match status" value="1"/>
</dbReference>
<dbReference type="Proteomes" id="UP000019118">
    <property type="component" value="Unassembled WGS sequence"/>
</dbReference>
<evidence type="ECO:0000256" key="1">
    <source>
        <dbReference type="ARBA" id="ARBA00004123"/>
    </source>
</evidence>
<dbReference type="AlphaFoldDB" id="A0AAR5PQK8"/>
<evidence type="ECO:0000313" key="11">
    <source>
        <dbReference type="EnsemblMetazoa" id="XP_019763081.1"/>
    </source>
</evidence>
<dbReference type="GO" id="GO:0009791">
    <property type="term" value="P:post-embryonic development"/>
    <property type="evidence" value="ECO:0007669"/>
    <property type="project" value="UniProtKB-ARBA"/>
</dbReference>
<evidence type="ECO:0000256" key="5">
    <source>
        <dbReference type="ARBA" id="ARBA00023015"/>
    </source>
</evidence>
<evidence type="ECO:0000256" key="4">
    <source>
        <dbReference type="ARBA" id="ARBA00022833"/>
    </source>
</evidence>
<keyword evidence="3 9" id="KW-0863">Zinc-finger</keyword>
<reference evidence="12" key="1">
    <citation type="journal article" date="2013" name="Genome Biol.">
        <title>Draft genome of the mountain pine beetle, Dendroctonus ponderosae Hopkins, a major forest pest.</title>
        <authorList>
            <person name="Keeling C.I."/>
            <person name="Yuen M.M."/>
            <person name="Liao N.Y."/>
            <person name="Docking T.R."/>
            <person name="Chan S.K."/>
            <person name="Taylor G.A."/>
            <person name="Palmquist D.L."/>
            <person name="Jackman S.D."/>
            <person name="Nguyen A."/>
            <person name="Li M."/>
            <person name="Henderson H."/>
            <person name="Janes J.K."/>
            <person name="Zhao Y."/>
            <person name="Pandoh P."/>
            <person name="Moore R."/>
            <person name="Sperling F.A."/>
            <person name="Huber D.P."/>
            <person name="Birol I."/>
            <person name="Jones S.J."/>
            <person name="Bohlmann J."/>
        </authorList>
    </citation>
    <scope>NUCLEOTIDE SEQUENCE</scope>
</reference>
<dbReference type="SMART" id="SM00614">
    <property type="entry name" value="ZnF_BED"/>
    <property type="match status" value="1"/>
</dbReference>
<dbReference type="PANTHER" id="PTHR46481:SF10">
    <property type="entry name" value="ZINC FINGER BED DOMAIN-CONTAINING PROTEIN 39"/>
    <property type="match status" value="1"/>
</dbReference>
<dbReference type="KEGG" id="dpa:109539642"/>
<dbReference type="GO" id="GO:0046983">
    <property type="term" value="F:protein dimerization activity"/>
    <property type="evidence" value="ECO:0007669"/>
    <property type="project" value="InterPro"/>
</dbReference>
<dbReference type="SUPFAM" id="SSF53098">
    <property type="entry name" value="Ribonuclease H-like"/>
    <property type="match status" value="1"/>
</dbReference>
<dbReference type="Pfam" id="PF05699">
    <property type="entry name" value="Dimer_Tnp_hAT"/>
    <property type="match status" value="1"/>
</dbReference>
<evidence type="ECO:0000256" key="9">
    <source>
        <dbReference type="PROSITE-ProRule" id="PRU00027"/>
    </source>
</evidence>
<comment type="subcellular location">
    <subcellularLocation>
        <location evidence="1">Nucleus</location>
    </subcellularLocation>
</comment>
<dbReference type="InterPro" id="IPR036236">
    <property type="entry name" value="Znf_C2H2_sf"/>
</dbReference>
<evidence type="ECO:0000256" key="6">
    <source>
        <dbReference type="ARBA" id="ARBA00023125"/>
    </source>
</evidence>
<feature type="domain" description="BED-type" evidence="10">
    <location>
        <begin position="2"/>
        <end position="53"/>
    </location>
</feature>
<dbReference type="PROSITE" id="PS50808">
    <property type="entry name" value="ZF_BED"/>
    <property type="match status" value="1"/>
</dbReference>
<keyword evidence="6" id="KW-0238">DNA-binding</keyword>
<dbReference type="GeneID" id="109539642"/>
<dbReference type="PANTHER" id="PTHR46481">
    <property type="entry name" value="ZINC FINGER BED DOMAIN-CONTAINING PROTEIN 4"/>
    <property type="match status" value="1"/>
</dbReference>
<keyword evidence="12" id="KW-1185">Reference proteome</keyword>
<evidence type="ECO:0000259" key="10">
    <source>
        <dbReference type="PROSITE" id="PS50808"/>
    </source>
</evidence>
<evidence type="ECO:0000313" key="12">
    <source>
        <dbReference type="Proteomes" id="UP000019118"/>
    </source>
</evidence>
<protein>
    <recommendedName>
        <fullName evidence="10">BED-type domain-containing protein</fullName>
    </recommendedName>
</protein>
<accession>A0AAR5PQK8</accession>
<keyword evidence="7" id="KW-0804">Transcription</keyword>
<keyword evidence="4" id="KW-0862">Zinc</keyword>
<sequence>MPKKSPIWVHFSEESEGKVTCLYCGQQLSVKNKSTCSLIRHMNQKHPAQSISRRTITEAPIKEANCSIEQQQPAEDSAIKLYQQPSTSGAGKLQAISSLLQKPLSIVTENEIDKQLICMIAKEYHPGIVEDKEFKHLLYLLNPNYNVPTRKTVSNLMIPAFYNEALELVKSRLDRAFVVCLTTNGWAFRKNDSFHTVTAHYIVEETNNTFLSSDLLGCISFTERHTAEDIANKLKEVIDDWKLTNKIVAVVSDNAENMKTAMSIGGWSHWDCLAHSLNLVSQSGLSEIKEVVDKIKNIVAYFKRSSYALSQLKAAAVRMEIPVLKLKNEVATRWNSTYDMMCRVLQMKNAIISTLALLSTSSSSQQRDDFELTTQLRNEEWIVAEQAINVLEVFNLITLAISSEQNINASTIIFYYKQISKHLNSFDLTAVMPQISNMVKTLQLQLRSRFHHIQRNNLIAQATILDPRFKKLGFIDEEEYQRAVENLYTEVANTKLVDENVENKTSDNIIKIKVEPIEQKIAPEKNLLDALWDDFDAKARQSLNPGDSTASAIVEVNTYLEESILLRKDTSGVLQDPFVWWHQRKYIYPKLYQIMKTRLCIMATSVPCERIFSRAGQIVSAKREILKTDKLSRLAFLSYNLNNCT</sequence>
<dbReference type="GO" id="GO:0005634">
    <property type="term" value="C:nucleus"/>
    <property type="evidence" value="ECO:0007669"/>
    <property type="project" value="UniProtKB-SubCell"/>
</dbReference>
<dbReference type="InterPro" id="IPR052035">
    <property type="entry name" value="ZnF_BED_domain_contain"/>
</dbReference>